<organism evidence="1 2">
    <name type="scientific">Marmota monax</name>
    <name type="common">Woodchuck</name>
    <dbReference type="NCBI Taxonomy" id="9995"/>
    <lineage>
        <taxon>Eukaryota</taxon>
        <taxon>Metazoa</taxon>
        <taxon>Chordata</taxon>
        <taxon>Craniata</taxon>
        <taxon>Vertebrata</taxon>
        <taxon>Euteleostomi</taxon>
        <taxon>Mammalia</taxon>
        <taxon>Eutheria</taxon>
        <taxon>Euarchontoglires</taxon>
        <taxon>Glires</taxon>
        <taxon>Rodentia</taxon>
        <taxon>Sciuromorpha</taxon>
        <taxon>Sciuridae</taxon>
        <taxon>Xerinae</taxon>
        <taxon>Marmotini</taxon>
        <taxon>Marmota</taxon>
    </lineage>
</organism>
<keyword evidence="2" id="KW-1185">Reference proteome</keyword>
<dbReference type="Proteomes" id="UP000335636">
    <property type="component" value="Unassembled WGS sequence"/>
</dbReference>
<reference evidence="1" key="1">
    <citation type="submission" date="2019-04" db="EMBL/GenBank/DDBJ databases">
        <authorList>
            <person name="Alioto T."/>
            <person name="Alioto T."/>
        </authorList>
    </citation>
    <scope>NUCLEOTIDE SEQUENCE [LARGE SCALE GENOMIC DNA]</scope>
</reference>
<dbReference type="AlphaFoldDB" id="A0A5E4CQ71"/>
<proteinExistence type="predicted"/>
<dbReference type="EMBL" id="CABDUW010001658">
    <property type="protein sequence ID" value="VTJ83181.1"/>
    <property type="molecule type" value="Genomic_DNA"/>
</dbReference>
<gene>
    <name evidence="1" type="ORF">MONAX_5E003336</name>
</gene>
<name>A0A5E4CQ71_MARMO</name>
<evidence type="ECO:0000313" key="2">
    <source>
        <dbReference type="Proteomes" id="UP000335636"/>
    </source>
</evidence>
<protein>
    <submittedName>
        <fullName evidence="1">Uncharacterized protein</fullName>
    </submittedName>
</protein>
<comment type="caution">
    <text evidence="1">The sequence shown here is derived from an EMBL/GenBank/DDBJ whole genome shotgun (WGS) entry which is preliminary data.</text>
</comment>
<sequence>MGWESKLGVIASPELRSQAPAYGWPRVGGPSTRSGSIGLPSAAVTVREAGPSRLGWASRAGLGCWWEAAAEDEDPVSDMRLTEK</sequence>
<accession>A0A5E4CQ71</accession>
<evidence type="ECO:0000313" key="1">
    <source>
        <dbReference type="EMBL" id="VTJ83181.1"/>
    </source>
</evidence>